<accession>A0AAV5R3F3</accession>
<feature type="signal peptide" evidence="9">
    <location>
        <begin position="1"/>
        <end position="18"/>
    </location>
</feature>
<evidence type="ECO:0000256" key="2">
    <source>
        <dbReference type="ARBA" id="ARBA00004609"/>
    </source>
</evidence>
<comment type="similarity">
    <text evidence="3">Belongs to the SPS2 family.</text>
</comment>
<dbReference type="SUPFAM" id="SSF52058">
    <property type="entry name" value="L domain-like"/>
    <property type="match status" value="2"/>
</dbReference>
<evidence type="ECO:0000256" key="9">
    <source>
        <dbReference type="SAM" id="SignalP"/>
    </source>
</evidence>
<comment type="caution">
    <text evidence="10">The sequence shown here is derived from an EMBL/GenBank/DDBJ whole genome shotgun (WGS) entry which is preliminary data.</text>
</comment>
<proteinExistence type="inferred from homology"/>
<evidence type="ECO:0000313" key="10">
    <source>
        <dbReference type="EMBL" id="GMM46068.1"/>
    </source>
</evidence>
<dbReference type="GO" id="GO:0009277">
    <property type="term" value="C:fungal-type cell wall"/>
    <property type="evidence" value="ECO:0007669"/>
    <property type="project" value="TreeGrafter"/>
</dbReference>
<evidence type="ECO:0000256" key="4">
    <source>
        <dbReference type="ARBA" id="ARBA00022512"/>
    </source>
</evidence>
<reference evidence="10 11" key="1">
    <citation type="journal article" date="2023" name="Elife">
        <title>Identification of key yeast species and microbe-microbe interactions impacting larval growth of Drosophila in the wild.</title>
        <authorList>
            <person name="Mure A."/>
            <person name="Sugiura Y."/>
            <person name="Maeda R."/>
            <person name="Honda K."/>
            <person name="Sakurai N."/>
            <person name="Takahashi Y."/>
            <person name="Watada M."/>
            <person name="Katoh T."/>
            <person name="Gotoh A."/>
            <person name="Gotoh Y."/>
            <person name="Taniguchi I."/>
            <person name="Nakamura K."/>
            <person name="Hayashi T."/>
            <person name="Katayama T."/>
            <person name="Uemura T."/>
            <person name="Hattori Y."/>
        </authorList>
    </citation>
    <scope>NUCLEOTIDE SEQUENCE [LARGE SCALE GENOMIC DNA]</scope>
    <source>
        <strain evidence="10 11">PK-24</strain>
    </source>
</reference>
<keyword evidence="11" id="KW-1185">Reference proteome</keyword>
<dbReference type="EMBL" id="BTGB01000003">
    <property type="protein sequence ID" value="GMM46068.1"/>
    <property type="molecule type" value="Genomic_DNA"/>
</dbReference>
<keyword evidence="5" id="KW-0964">Secreted</keyword>
<dbReference type="InterPro" id="IPR036941">
    <property type="entry name" value="Rcpt_L-dom_sf"/>
</dbReference>
<dbReference type="PANTHER" id="PTHR31018">
    <property type="entry name" value="SPORULATION-SPECIFIC PROTEIN-RELATED"/>
    <property type="match status" value="1"/>
</dbReference>
<gene>
    <name evidence="10" type="ORF">DAPK24_026430</name>
</gene>
<feature type="region of interest" description="Disordered" evidence="8">
    <location>
        <begin position="361"/>
        <end position="421"/>
    </location>
</feature>
<sequence>MRFSTLLSSLALVATSLAATDEQDTTSLQASLQTTTSIKIASGCSFKDTFTATAQSDLDKIAGCEAVQGDIVITGDLGSASIANVKAIYGDLQIFNATNLEFFAADAITTITGSLKLHGLTVLSTLSFGSLNNVGAINWVTLPNLVETGLTQVTDCNSIYISDTMLSDLNGINPSNVEIFNINNNFNLASISSNIQTVSNALSIGFNGDDTIVEFEDLVWANNLTFYSVASISMPNLVAINKSAGFFESSVQELNFPLVDLIGSDLTIENNNYLSYIDFSNVTAIGGGLVIVNNTDLTSIDNVDKIKTVQGAVVLKGDFDNCTMSSLKTVRGAFDLETSGYADCDPFKKLSKNGGIQGEFKCKAKSKPSSSTSKSSSTDSESSTKTKDSTSTSSSDDDSNSSSATNTVSSISSTSKGGAASLKNTSIFGTMAAILLSLL</sequence>
<evidence type="ECO:0000256" key="1">
    <source>
        <dbReference type="ARBA" id="ARBA00004191"/>
    </source>
</evidence>
<dbReference type="Proteomes" id="UP001378960">
    <property type="component" value="Unassembled WGS sequence"/>
</dbReference>
<evidence type="ECO:0000256" key="8">
    <source>
        <dbReference type="SAM" id="MobiDB-lite"/>
    </source>
</evidence>
<dbReference type="PANTHER" id="PTHR31018:SF3">
    <property type="entry name" value="RECEPTOR PROTEIN-TYROSINE KINASE"/>
    <property type="match status" value="1"/>
</dbReference>
<keyword evidence="6 9" id="KW-0732">Signal</keyword>
<keyword evidence="7" id="KW-0325">Glycoprotein</keyword>
<evidence type="ECO:0000313" key="11">
    <source>
        <dbReference type="Proteomes" id="UP001378960"/>
    </source>
</evidence>
<comment type="subcellular location">
    <subcellularLocation>
        <location evidence="2">Cell membrane</location>
        <topology evidence="2">Lipid-anchor</topology>
        <topology evidence="2">GPI-anchor</topology>
    </subcellularLocation>
    <subcellularLocation>
        <location evidence="1">Secreted</location>
        <location evidence="1">Cell wall</location>
    </subcellularLocation>
</comment>
<evidence type="ECO:0000256" key="7">
    <source>
        <dbReference type="ARBA" id="ARBA00023180"/>
    </source>
</evidence>
<dbReference type="AlphaFoldDB" id="A0AAV5R3F3"/>
<protein>
    <submittedName>
        <fullName evidence="10">Pst1 protein</fullName>
    </submittedName>
</protein>
<dbReference type="InterPro" id="IPR051648">
    <property type="entry name" value="CWI-Assembly_Regulator"/>
</dbReference>
<evidence type="ECO:0000256" key="3">
    <source>
        <dbReference type="ARBA" id="ARBA00005798"/>
    </source>
</evidence>
<feature type="compositionally biased region" description="Low complexity" evidence="8">
    <location>
        <begin position="367"/>
        <end position="381"/>
    </location>
</feature>
<dbReference type="GO" id="GO:0005886">
    <property type="term" value="C:plasma membrane"/>
    <property type="evidence" value="ECO:0007669"/>
    <property type="project" value="UniProtKB-SubCell"/>
</dbReference>
<evidence type="ECO:0000256" key="5">
    <source>
        <dbReference type="ARBA" id="ARBA00022525"/>
    </source>
</evidence>
<dbReference type="Gene3D" id="3.80.20.20">
    <property type="entry name" value="Receptor L-domain"/>
    <property type="match status" value="1"/>
</dbReference>
<organism evidence="10 11">
    <name type="scientific">Pichia kluyveri</name>
    <name type="common">Yeast</name>
    <dbReference type="NCBI Taxonomy" id="36015"/>
    <lineage>
        <taxon>Eukaryota</taxon>
        <taxon>Fungi</taxon>
        <taxon>Dikarya</taxon>
        <taxon>Ascomycota</taxon>
        <taxon>Saccharomycotina</taxon>
        <taxon>Pichiomycetes</taxon>
        <taxon>Pichiales</taxon>
        <taxon>Pichiaceae</taxon>
        <taxon>Pichia</taxon>
    </lineage>
</organism>
<dbReference type="GO" id="GO:0031505">
    <property type="term" value="P:fungal-type cell wall organization"/>
    <property type="evidence" value="ECO:0007669"/>
    <property type="project" value="TreeGrafter"/>
</dbReference>
<dbReference type="GO" id="GO:0009986">
    <property type="term" value="C:cell surface"/>
    <property type="evidence" value="ECO:0007669"/>
    <property type="project" value="TreeGrafter"/>
</dbReference>
<feature type="chain" id="PRO_5043562878" evidence="9">
    <location>
        <begin position="19"/>
        <end position="439"/>
    </location>
</feature>
<name>A0AAV5R3F3_PICKL</name>
<feature type="compositionally biased region" description="Low complexity" evidence="8">
    <location>
        <begin position="389"/>
        <end position="416"/>
    </location>
</feature>
<keyword evidence="4" id="KW-0134">Cell wall</keyword>
<evidence type="ECO:0000256" key="6">
    <source>
        <dbReference type="ARBA" id="ARBA00022729"/>
    </source>
</evidence>